<evidence type="ECO:0000313" key="1">
    <source>
        <dbReference type="EMBL" id="HBJ09206.1"/>
    </source>
</evidence>
<reference evidence="1 2" key="1">
    <citation type="journal article" date="2018" name="Nat. Biotechnol.">
        <title>A standardized bacterial taxonomy based on genome phylogeny substantially revises the tree of life.</title>
        <authorList>
            <person name="Parks D.H."/>
            <person name="Chuvochina M."/>
            <person name="Waite D.W."/>
            <person name="Rinke C."/>
            <person name="Skarshewski A."/>
            <person name="Chaumeil P.A."/>
            <person name="Hugenholtz P."/>
        </authorList>
    </citation>
    <scope>NUCLEOTIDE SEQUENCE [LARGE SCALE GENOMIC DNA]</scope>
    <source>
        <strain evidence="1">UBA11482</strain>
    </source>
</reference>
<organism evidence="1 2">
    <name type="scientific">Coprobacter fastidiosus</name>
    <dbReference type="NCBI Taxonomy" id="1099853"/>
    <lineage>
        <taxon>Bacteria</taxon>
        <taxon>Pseudomonadati</taxon>
        <taxon>Bacteroidota</taxon>
        <taxon>Bacteroidia</taxon>
        <taxon>Bacteroidales</taxon>
        <taxon>Barnesiellaceae</taxon>
        <taxon>Coprobacter</taxon>
    </lineage>
</organism>
<protein>
    <recommendedName>
        <fullName evidence="3">Rieske domain-containing protein</fullName>
    </recommendedName>
</protein>
<dbReference type="Proteomes" id="UP000262954">
    <property type="component" value="Unassembled WGS sequence"/>
</dbReference>
<name>A0A316RAG9_9BACT</name>
<evidence type="ECO:0008006" key="3">
    <source>
        <dbReference type="Google" id="ProtNLM"/>
    </source>
</evidence>
<dbReference type="GO" id="GO:0051537">
    <property type="term" value="F:2 iron, 2 sulfur cluster binding"/>
    <property type="evidence" value="ECO:0007669"/>
    <property type="project" value="InterPro"/>
</dbReference>
<dbReference type="Gene3D" id="2.102.10.10">
    <property type="entry name" value="Rieske [2Fe-2S] iron-sulphur domain"/>
    <property type="match status" value="1"/>
</dbReference>
<dbReference type="AlphaFoldDB" id="A0A316RAG9"/>
<dbReference type="EMBL" id="DNWC01000124">
    <property type="protein sequence ID" value="HBJ09206.1"/>
    <property type="molecule type" value="Genomic_DNA"/>
</dbReference>
<sequence>MPAMFKYPFILYLFLIILFSGCDKNDEYRIPVTTVRIEFRSSALWSQYGVHAFPDYQKFILNKIPNKEFYNVSSATGYGGVLLVCGYSNQLYAYDLTCPVERDPSVRIDIDEETYHAYCPQCKSTFDVFEGTGSPLSGTAREHKYMLRSYQVGIANGLYYITN</sequence>
<proteinExistence type="predicted"/>
<accession>A0A316RAG9</accession>
<dbReference type="PROSITE" id="PS51257">
    <property type="entry name" value="PROKAR_LIPOPROTEIN"/>
    <property type="match status" value="1"/>
</dbReference>
<dbReference type="InterPro" id="IPR036922">
    <property type="entry name" value="Rieske_2Fe-2S_sf"/>
</dbReference>
<dbReference type="RefSeq" id="WP_022603045.1">
    <property type="nucleotide sequence ID" value="NZ_CAUCAX010000071.1"/>
</dbReference>
<evidence type="ECO:0000313" key="2">
    <source>
        <dbReference type="Proteomes" id="UP000262954"/>
    </source>
</evidence>
<comment type="caution">
    <text evidence="1">The sequence shown here is derived from an EMBL/GenBank/DDBJ whole genome shotgun (WGS) entry which is preliminary data.</text>
</comment>
<gene>
    <name evidence="1" type="ORF">DDY73_09405</name>
</gene>